<dbReference type="AlphaFoldDB" id="A0AAD9JCP1"/>
<evidence type="ECO:0000256" key="4">
    <source>
        <dbReference type="ARBA" id="ARBA00022692"/>
    </source>
</evidence>
<evidence type="ECO:0000256" key="7">
    <source>
        <dbReference type="ARBA" id="ARBA00023136"/>
    </source>
</evidence>
<comment type="subcellular location">
    <subcellularLocation>
        <location evidence="1 9">Cell membrane</location>
        <topology evidence="1 9">Multi-pass membrane protein</topology>
    </subcellularLocation>
</comment>
<feature type="region of interest" description="Disordered" evidence="10">
    <location>
        <begin position="394"/>
        <end position="423"/>
    </location>
</feature>
<feature type="transmembrane region" description="Helical" evidence="9">
    <location>
        <begin position="101"/>
        <end position="119"/>
    </location>
</feature>
<name>A0AAD9JCP1_9ANNE</name>
<dbReference type="PANTHER" id="PTHR11893">
    <property type="entry name" value="INNEXIN"/>
    <property type="match status" value="1"/>
</dbReference>
<evidence type="ECO:0000256" key="10">
    <source>
        <dbReference type="SAM" id="MobiDB-lite"/>
    </source>
</evidence>
<reference evidence="11" key="1">
    <citation type="journal article" date="2023" name="Mol. Biol. Evol.">
        <title>Third-Generation Sequencing Reveals the Adaptive Role of the Epigenome in Three Deep-Sea Polychaetes.</title>
        <authorList>
            <person name="Perez M."/>
            <person name="Aroh O."/>
            <person name="Sun Y."/>
            <person name="Lan Y."/>
            <person name="Juniper S.K."/>
            <person name="Young C.R."/>
            <person name="Angers B."/>
            <person name="Qian P.Y."/>
        </authorList>
    </citation>
    <scope>NUCLEOTIDE SEQUENCE</scope>
    <source>
        <strain evidence="11">P08H-3</strain>
    </source>
</reference>
<sequence length="423" mass="50165">MVVGIAYKIFQTMSSGVVPDDDSSDRLSYRITVSILIVSSILIGTKQLVGDPITCWIPAHFTGNHEHYTNSYCWVRNTYYLPWDENIPKEHEHDKRYMITYYQWIPLILMVQALFFYLPRMLWVGLNKRVGIDVNLVMGNAVVLQNSQKYDQYTAILENMSYHLHRMFKRDNRRSKITISIKSLLSRACCDVIGRRRGNYLIVLFLAHKLLYIANLLAQLFVLNYILGFDFNLYGFEVLKRLAQGREWVETPFPRVTMCDMKIRRLGNVHRYAVQCVLPINLYTEKLYLFQWFWFVLLLTLSCVEFLQWMFRILVWHKSREDYIKKHLDLAKTHFDRDMVVEHADEFADEYLKQDGVFLLRLIAKNVSQSVTCMLTQELWKLFVPWYRNQHPGIDDDDDAPEKARRPMYDPETLPLRSRAGRN</sequence>
<evidence type="ECO:0000256" key="8">
    <source>
        <dbReference type="ARBA" id="ARBA00023303"/>
    </source>
</evidence>
<organism evidence="11 12">
    <name type="scientific">Paralvinella palmiformis</name>
    <dbReference type="NCBI Taxonomy" id="53620"/>
    <lineage>
        <taxon>Eukaryota</taxon>
        <taxon>Metazoa</taxon>
        <taxon>Spiralia</taxon>
        <taxon>Lophotrochozoa</taxon>
        <taxon>Annelida</taxon>
        <taxon>Polychaeta</taxon>
        <taxon>Sedentaria</taxon>
        <taxon>Canalipalpata</taxon>
        <taxon>Terebellida</taxon>
        <taxon>Terebelliformia</taxon>
        <taxon>Alvinellidae</taxon>
        <taxon>Paralvinella</taxon>
    </lineage>
</organism>
<protein>
    <recommendedName>
        <fullName evidence="9">Innexin</fullName>
    </recommendedName>
</protein>
<dbReference type="PANTHER" id="PTHR11893:SF36">
    <property type="entry name" value="INNEXIN-5"/>
    <property type="match status" value="1"/>
</dbReference>
<evidence type="ECO:0000313" key="11">
    <source>
        <dbReference type="EMBL" id="KAK2150268.1"/>
    </source>
</evidence>
<keyword evidence="4 9" id="KW-0812">Transmembrane</keyword>
<keyword evidence="3" id="KW-1003">Cell membrane</keyword>
<dbReference type="Proteomes" id="UP001208570">
    <property type="component" value="Unassembled WGS sequence"/>
</dbReference>
<dbReference type="InterPro" id="IPR000990">
    <property type="entry name" value="Innexin"/>
</dbReference>
<feature type="transmembrane region" description="Helical" evidence="9">
    <location>
        <begin position="292"/>
        <end position="315"/>
    </location>
</feature>
<evidence type="ECO:0000256" key="9">
    <source>
        <dbReference type="RuleBase" id="RU010713"/>
    </source>
</evidence>
<evidence type="ECO:0000256" key="2">
    <source>
        <dbReference type="ARBA" id="ARBA00022448"/>
    </source>
</evidence>
<feature type="transmembrane region" description="Helical" evidence="9">
    <location>
        <begin position="201"/>
        <end position="227"/>
    </location>
</feature>
<keyword evidence="7 9" id="KW-0472">Membrane</keyword>
<dbReference type="GO" id="GO:0034220">
    <property type="term" value="P:monoatomic ion transmembrane transport"/>
    <property type="evidence" value="ECO:0007669"/>
    <property type="project" value="UniProtKB-KW"/>
</dbReference>
<dbReference type="GO" id="GO:0005886">
    <property type="term" value="C:plasma membrane"/>
    <property type="evidence" value="ECO:0007669"/>
    <property type="project" value="UniProtKB-SubCell"/>
</dbReference>
<accession>A0AAD9JCP1</accession>
<evidence type="ECO:0000256" key="3">
    <source>
        <dbReference type="ARBA" id="ARBA00022475"/>
    </source>
</evidence>
<keyword evidence="6 9" id="KW-0406">Ion transport</keyword>
<evidence type="ECO:0000256" key="6">
    <source>
        <dbReference type="ARBA" id="ARBA00023065"/>
    </source>
</evidence>
<gene>
    <name evidence="9" type="primary">inx</name>
    <name evidence="11" type="ORF">LSH36_414g00052</name>
</gene>
<proteinExistence type="inferred from homology"/>
<keyword evidence="8 9" id="KW-0407">Ion channel</keyword>
<evidence type="ECO:0000256" key="1">
    <source>
        <dbReference type="ARBA" id="ARBA00004651"/>
    </source>
</evidence>
<comment type="caution">
    <text evidence="9">Lacks conserved residue(s) required for the propagation of feature annotation.</text>
</comment>
<evidence type="ECO:0000313" key="12">
    <source>
        <dbReference type="Proteomes" id="UP001208570"/>
    </source>
</evidence>
<dbReference type="PRINTS" id="PR01262">
    <property type="entry name" value="INNEXIN"/>
</dbReference>
<comment type="similarity">
    <text evidence="9">Belongs to the pannexin family.</text>
</comment>
<dbReference type="Pfam" id="PF00876">
    <property type="entry name" value="Innexin"/>
    <property type="match status" value="1"/>
</dbReference>
<keyword evidence="2 9" id="KW-0813">Transport</keyword>
<dbReference type="GO" id="GO:0005921">
    <property type="term" value="C:gap junction"/>
    <property type="evidence" value="ECO:0007669"/>
    <property type="project" value="UniProtKB-UniRule"/>
</dbReference>
<comment type="caution">
    <text evidence="11">The sequence shown here is derived from an EMBL/GenBank/DDBJ whole genome shotgun (WGS) entry which is preliminary data.</text>
</comment>
<dbReference type="EMBL" id="JAODUP010000414">
    <property type="protein sequence ID" value="KAK2150268.1"/>
    <property type="molecule type" value="Genomic_DNA"/>
</dbReference>
<dbReference type="PROSITE" id="PS51013">
    <property type="entry name" value="PANNEXIN"/>
    <property type="match status" value="1"/>
</dbReference>
<keyword evidence="12" id="KW-1185">Reference proteome</keyword>
<keyword evidence="5 9" id="KW-1133">Transmembrane helix</keyword>
<evidence type="ECO:0000256" key="5">
    <source>
        <dbReference type="ARBA" id="ARBA00022989"/>
    </source>
</evidence>
<comment type="function">
    <text evidence="9">Structural component of the gap junctions.</text>
</comment>